<dbReference type="Proteomes" id="UP001163105">
    <property type="component" value="Unassembled WGS sequence"/>
</dbReference>
<sequence>MEQTLHNGFAGQDRQPKLNSEPSGTLATGRMTILGPLTIQSLALVRTAIGATLIAAPSPLLSLFFLMGTATTDPAKDAGHLSPAEKATVQPSALLPRLLGVREIVIGVLLWTAFRRYVQQRRQGLAQATEGRRGFRSVLWANIAVDLMDALCCAAIVVADLQERKAAAWFGAGAMVFVALGALGLSRDGL</sequence>
<keyword evidence="2" id="KW-0812">Transmembrane</keyword>
<dbReference type="Pfam" id="PF14087">
    <property type="entry name" value="DUF4267"/>
    <property type="match status" value="1"/>
</dbReference>
<accession>A0AB34FZT3</accession>
<feature type="region of interest" description="Disordered" evidence="1">
    <location>
        <begin position="1"/>
        <end position="24"/>
    </location>
</feature>
<organism evidence="3 4">
    <name type="scientific">Purpureocillium lavendulum</name>
    <dbReference type="NCBI Taxonomy" id="1247861"/>
    <lineage>
        <taxon>Eukaryota</taxon>
        <taxon>Fungi</taxon>
        <taxon>Dikarya</taxon>
        <taxon>Ascomycota</taxon>
        <taxon>Pezizomycotina</taxon>
        <taxon>Sordariomycetes</taxon>
        <taxon>Hypocreomycetidae</taxon>
        <taxon>Hypocreales</taxon>
        <taxon>Ophiocordycipitaceae</taxon>
        <taxon>Purpureocillium</taxon>
    </lineage>
</organism>
<keyword evidence="4" id="KW-1185">Reference proteome</keyword>
<name>A0AB34FZT3_9HYPO</name>
<evidence type="ECO:0000313" key="3">
    <source>
        <dbReference type="EMBL" id="KAJ6443535.1"/>
    </source>
</evidence>
<keyword evidence="2" id="KW-1133">Transmembrane helix</keyword>
<evidence type="ECO:0000313" key="4">
    <source>
        <dbReference type="Proteomes" id="UP001163105"/>
    </source>
</evidence>
<feature type="transmembrane region" description="Helical" evidence="2">
    <location>
        <begin position="43"/>
        <end position="67"/>
    </location>
</feature>
<comment type="caution">
    <text evidence="3">The sequence shown here is derived from an EMBL/GenBank/DDBJ whole genome shotgun (WGS) entry which is preliminary data.</text>
</comment>
<feature type="transmembrane region" description="Helical" evidence="2">
    <location>
        <begin position="167"/>
        <end position="185"/>
    </location>
</feature>
<proteinExistence type="predicted"/>
<keyword evidence="2" id="KW-0472">Membrane</keyword>
<evidence type="ECO:0000256" key="1">
    <source>
        <dbReference type="SAM" id="MobiDB-lite"/>
    </source>
</evidence>
<dbReference type="EMBL" id="JAQHRD010000003">
    <property type="protein sequence ID" value="KAJ6443535.1"/>
    <property type="molecule type" value="Genomic_DNA"/>
</dbReference>
<gene>
    <name evidence="3" type="ORF">O9K51_04714</name>
</gene>
<dbReference type="InterPro" id="IPR025363">
    <property type="entry name" value="DUF4267"/>
</dbReference>
<dbReference type="AlphaFoldDB" id="A0AB34FZT3"/>
<evidence type="ECO:0000256" key="2">
    <source>
        <dbReference type="SAM" id="Phobius"/>
    </source>
</evidence>
<protein>
    <submittedName>
        <fullName evidence="3">Uncharacterized protein</fullName>
    </submittedName>
</protein>
<feature type="transmembrane region" description="Helical" evidence="2">
    <location>
        <begin position="139"/>
        <end position="161"/>
    </location>
</feature>
<feature type="transmembrane region" description="Helical" evidence="2">
    <location>
        <begin position="99"/>
        <end position="118"/>
    </location>
</feature>
<reference evidence="3" key="1">
    <citation type="submission" date="2023-01" db="EMBL/GenBank/DDBJ databases">
        <title>The growth and conidiation of Purpureocillium lavendulum are regulated by nitrogen source and histone H3K14 acetylation.</title>
        <authorList>
            <person name="Tang P."/>
            <person name="Han J."/>
            <person name="Zhang C."/>
            <person name="Tang P."/>
            <person name="Qi F."/>
            <person name="Zhang K."/>
            <person name="Liang L."/>
        </authorList>
    </citation>
    <scope>NUCLEOTIDE SEQUENCE</scope>
    <source>
        <strain evidence="3">YMF1.00683</strain>
    </source>
</reference>